<organism evidence="2 3">
    <name type="scientific">Candidatus Electrothrix aarhusensis</name>
    <dbReference type="NCBI Taxonomy" id="1859131"/>
    <lineage>
        <taxon>Bacteria</taxon>
        <taxon>Pseudomonadati</taxon>
        <taxon>Thermodesulfobacteriota</taxon>
        <taxon>Desulfobulbia</taxon>
        <taxon>Desulfobulbales</taxon>
        <taxon>Desulfobulbaceae</taxon>
        <taxon>Candidatus Electrothrix</taxon>
    </lineage>
</organism>
<feature type="transmembrane region" description="Helical" evidence="1">
    <location>
        <begin position="56"/>
        <end position="75"/>
    </location>
</feature>
<keyword evidence="1" id="KW-1133">Transmembrane helix</keyword>
<keyword evidence="1" id="KW-0812">Transmembrane</keyword>
<comment type="caution">
    <text evidence="2">The sequence shown here is derived from an EMBL/GenBank/DDBJ whole genome shotgun (WGS) entry which is preliminary data.</text>
</comment>
<feature type="transmembrane region" description="Helical" evidence="1">
    <location>
        <begin position="163"/>
        <end position="179"/>
    </location>
</feature>
<evidence type="ECO:0000256" key="1">
    <source>
        <dbReference type="SAM" id="Phobius"/>
    </source>
</evidence>
<dbReference type="Proteomes" id="UP000287853">
    <property type="component" value="Unassembled WGS sequence"/>
</dbReference>
<feature type="transmembrane region" description="Helical" evidence="1">
    <location>
        <begin position="127"/>
        <end position="151"/>
    </location>
</feature>
<sequence>MFQLRIYPRKTALIFCTIVISLTVLHSIALTVLLSTENQDLMEITDYVDLDIEKNIPSFYSAFAILLCSLLFFCISSLEKKQGRKRCYWLGLAAVFLFLSLDEAFVLHEGLGDYIEEYIKTTGIFQVSGLLYFPWIIPYGILTTLLGVLYFRFILCLHRKTTVLLTLSAIIFITGAGIFDMLGGREAELHGYYSVTYTVLYTIEELLEMIGIVLLMYTLLDYIEQQYGHLCFSLQIQEP</sequence>
<feature type="transmembrane region" description="Helical" evidence="1">
    <location>
        <begin position="87"/>
        <end position="107"/>
    </location>
</feature>
<accession>A0A3S3U892</accession>
<gene>
    <name evidence="2" type="ORF">H206_00044</name>
</gene>
<protein>
    <submittedName>
        <fullName evidence="2">Uncharacterized protein</fullName>
    </submittedName>
</protein>
<dbReference type="EMBL" id="MTKO01000070">
    <property type="protein sequence ID" value="RWX45977.1"/>
    <property type="molecule type" value="Genomic_DNA"/>
</dbReference>
<evidence type="ECO:0000313" key="2">
    <source>
        <dbReference type="EMBL" id="RWX45977.1"/>
    </source>
</evidence>
<evidence type="ECO:0000313" key="3">
    <source>
        <dbReference type="Proteomes" id="UP000287853"/>
    </source>
</evidence>
<feature type="transmembrane region" description="Helical" evidence="1">
    <location>
        <begin position="199"/>
        <end position="220"/>
    </location>
</feature>
<proteinExistence type="predicted"/>
<keyword evidence="1" id="KW-0472">Membrane</keyword>
<feature type="transmembrane region" description="Helical" evidence="1">
    <location>
        <begin position="12"/>
        <end position="36"/>
    </location>
</feature>
<reference evidence="2 3" key="1">
    <citation type="submission" date="2017-01" db="EMBL/GenBank/DDBJ databases">
        <title>The cable genome- insights into the physiology and evolution of filamentous bacteria capable of sulfide oxidation via long distance electron transfer.</title>
        <authorList>
            <person name="Schreiber L."/>
            <person name="Bjerg J.T."/>
            <person name="Boggild A."/>
            <person name="Van De Vossenberg J."/>
            <person name="Meysman F."/>
            <person name="Nielsen L.P."/>
            <person name="Schramm A."/>
            <person name="Kjeldsen K.U."/>
        </authorList>
    </citation>
    <scope>NUCLEOTIDE SEQUENCE [LARGE SCALE GENOMIC DNA]</scope>
    <source>
        <strain evidence="2">MCF</strain>
    </source>
</reference>
<keyword evidence="3" id="KW-1185">Reference proteome</keyword>
<name>A0A3S3U892_9BACT</name>
<dbReference type="AlphaFoldDB" id="A0A3S3U892"/>